<accession>A0ABT5DWT2</accession>
<evidence type="ECO:0000256" key="1">
    <source>
        <dbReference type="ARBA" id="ARBA00023125"/>
    </source>
</evidence>
<sequence>MVNERITIGALARRSGVPVKTLRFYSDEGLLPPVGRTHSGYRVYAEDAIVRLDLIRTLREAGLAIAAIKAILARDMTLAEALRLRLGAVEAHIASLQHIAAALRATLRSEPEPADIRRLSTVTRITSDQRKAIIERFHQQISEGVPIDDTWKRQVMQASTPTLPEVPTPEQLDAWIELTELVQDEAFVATMRAAAAETWNSGFDAVVHQRVSHEAHAAARELIARGVAPTDAAARAVVDRMAAGLAAARGEPDTPAWRATLHEKSRGHDPRTTRYWQLAAILKGEPLQGGPGEEWHWLNAAVAHQLAPD</sequence>
<protein>
    <submittedName>
        <fullName evidence="3">MerR family transcriptional regulator</fullName>
    </submittedName>
</protein>
<dbReference type="InterPro" id="IPR047057">
    <property type="entry name" value="MerR_fam"/>
</dbReference>
<dbReference type="PANTHER" id="PTHR30204">
    <property type="entry name" value="REDOX-CYCLING DRUG-SENSING TRANSCRIPTIONAL ACTIVATOR SOXR"/>
    <property type="match status" value="1"/>
</dbReference>
<reference evidence="3 4" key="1">
    <citation type="submission" date="2022-11" db="EMBL/GenBank/DDBJ databases">
        <title>Minimal conservation of predation-associated metabolite biosynthetic gene clusters underscores biosynthetic potential of Myxococcota including descriptions for ten novel species: Archangium lansinium sp. nov., Myxococcus landrumus sp. nov., Nannocystis bai.</title>
        <authorList>
            <person name="Ahearne A."/>
            <person name="Stevens C."/>
            <person name="Dowd S."/>
        </authorList>
    </citation>
    <scope>NUCLEOTIDE SEQUENCE [LARGE SCALE GENOMIC DNA]</scope>
    <source>
        <strain evidence="3 4">BB15-2</strain>
    </source>
</reference>
<dbReference type="PRINTS" id="PR00040">
    <property type="entry name" value="HTHMERR"/>
</dbReference>
<dbReference type="Gene3D" id="1.10.1660.10">
    <property type="match status" value="1"/>
</dbReference>
<dbReference type="PANTHER" id="PTHR30204:SF93">
    <property type="entry name" value="HTH MERR-TYPE DOMAIN-CONTAINING PROTEIN"/>
    <property type="match status" value="1"/>
</dbReference>
<evidence type="ECO:0000313" key="4">
    <source>
        <dbReference type="Proteomes" id="UP001221686"/>
    </source>
</evidence>
<feature type="domain" description="HTH merR-type" evidence="2">
    <location>
        <begin position="5"/>
        <end position="74"/>
    </location>
</feature>
<dbReference type="Proteomes" id="UP001221686">
    <property type="component" value="Unassembled WGS sequence"/>
</dbReference>
<dbReference type="SMART" id="SM00422">
    <property type="entry name" value="HTH_MERR"/>
    <property type="match status" value="1"/>
</dbReference>
<proteinExistence type="predicted"/>
<dbReference type="InterPro" id="IPR009061">
    <property type="entry name" value="DNA-bd_dom_put_sf"/>
</dbReference>
<name>A0ABT5DWT2_9BACT</name>
<dbReference type="PROSITE" id="PS50937">
    <property type="entry name" value="HTH_MERR_2"/>
    <property type="match status" value="1"/>
</dbReference>
<gene>
    <name evidence="3" type="ORF">POL25_14135</name>
</gene>
<dbReference type="SUPFAM" id="SSF46955">
    <property type="entry name" value="Putative DNA-binding domain"/>
    <property type="match status" value="1"/>
</dbReference>
<dbReference type="RefSeq" id="WP_272086521.1">
    <property type="nucleotide sequence ID" value="NZ_JAQNDL010000001.1"/>
</dbReference>
<comment type="caution">
    <text evidence="3">The sequence shown here is derived from an EMBL/GenBank/DDBJ whole genome shotgun (WGS) entry which is preliminary data.</text>
</comment>
<evidence type="ECO:0000259" key="2">
    <source>
        <dbReference type="PROSITE" id="PS50937"/>
    </source>
</evidence>
<keyword evidence="4" id="KW-1185">Reference proteome</keyword>
<evidence type="ECO:0000313" key="3">
    <source>
        <dbReference type="EMBL" id="MDC0718041.1"/>
    </source>
</evidence>
<keyword evidence="1" id="KW-0238">DNA-binding</keyword>
<dbReference type="Pfam" id="PF13411">
    <property type="entry name" value="MerR_1"/>
    <property type="match status" value="1"/>
</dbReference>
<organism evidence="3 4">
    <name type="scientific">Nannocystis bainbridge</name>
    <dbReference type="NCBI Taxonomy" id="2995303"/>
    <lineage>
        <taxon>Bacteria</taxon>
        <taxon>Pseudomonadati</taxon>
        <taxon>Myxococcota</taxon>
        <taxon>Polyangia</taxon>
        <taxon>Nannocystales</taxon>
        <taxon>Nannocystaceae</taxon>
        <taxon>Nannocystis</taxon>
    </lineage>
</organism>
<dbReference type="EMBL" id="JAQNDL010000001">
    <property type="protein sequence ID" value="MDC0718041.1"/>
    <property type="molecule type" value="Genomic_DNA"/>
</dbReference>
<dbReference type="InterPro" id="IPR000551">
    <property type="entry name" value="MerR-type_HTH_dom"/>
</dbReference>